<dbReference type="InterPro" id="IPR013320">
    <property type="entry name" value="ConA-like_dom_sf"/>
</dbReference>
<protein>
    <recommendedName>
        <fullName evidence="1">DUF2341 domain-containing protein</fullName>
    </recommendedName>
</protein>
<dbReference type="SUPFAM" id="SSF49899">
    <property type="entry name" value="Concanavalin A-like lectins/glucanases"/>
    <property type="match status" value="1"/>
</dbReference>
<dbReference type="EMBL" id="BARS01054816">
    <property type="protein sequence ID" value="GAG51865.1"/>
    <property type="molecule type" value="Genomic_DNA"/>
</dbReference>
<dbReference type="AlphaFoldDB" id="X0Y7V6"/>
<sequence length="213" mass="22644">NRTKITFDNTNSAENLENFPVLVTLTAADIDFDKIKAGGADIRFVDNGGSTPLSYEIEAWDDTPGSESATVWVKVPQLDSASNTDYIHMYYNNTDAADAQTAAGVWDANHKGVYHLSEDFATAGAGGILDSTSNDHDGTDTGGMDSDDQVAGMAGGSVRFNSSAEYIDFGDVADFDFGLSDFSVSFWVKGGAADDAFLTKSASDGPYDGIYLY</sequence>
<dbReference type="Gene3D" id="2.60.120.200">
    <property type="match status" value="1"/>
</dbReference>
<feature type="domain" description="DUF2341" evidence="1">
    <location>
        <begin position="39"/>
        <end position="106"/>
    </location>
</feature>
<dbReference type="Pfam" id="PF10102">
    <property type="entry name" value="DUF2341"/>
    <property type="match status" value="1"/>
</dbReference>
<accession>X0Y7V6</accession>
<feature type="non-terminal residue" evidence="2">
    <location>
        <position position="213"/>
    </location>
</feature>
<gene>
    <name evidence="2" type="ORF">S01H1_81069</name>
</gene>
<comment type="caution">
    <text evidence="2">The sequence shown here is derived from an EMBL/GenBank/DDBJ whole genome shotgun (WGS) entry which is preliminary data.</text>
</comment>
<dbReference type="InterPro" id="IPR018765">
    <property type="entry name" value="DUF2341"/>
</dbReference>
<evidence type="ECO:0000313" key="2">
    <source>
        <dbReference type="EMBL" id="GAG51865.1"/>
    </source>
</evidence>
<evidence type="ECO:0000259" key="1">
    <source>
        <dbReference type="Pfam" id="PF10102"/>
    </source>
</evidence>
<feature type="non-terminal residue" evidence="2">
    <location>
        <position position="1"/>
    </location>
</feature>
<reference evidence="2" key="1">
    <citation type="journal article" date="2014" name="Front. Microbiol.">
        <title>High frequency of phylogenetically diverse reductive dehalogenase-homologous genes in deep subseafloor sedimentary metagenomes.</title>
        <authorList>
            <person name="Kawai M."/>
            <person name="Futagami T."/>
            <person name="Toyoda A."/>
            <person name="Takaki Y."/>
            <person name="Nishi S."/>
            <person name="Hori S."/>
            <person name="Arai W."/>
            <person name="Tsubouchi T."/>
            <person name="Morono Y."/>
            <person name="Uchiyama I."/>
            <person name="Ito T."/>
            <person name="Fujiyama A."/>
            <person name="Inagaki F."/>
            <person name="Takami H."/>
        </authorList>
    </citation>
    <scope>NUCLEOTIDE SEQUENCE</scope>
    <source>
        <strain evidence="2">Expedition CK06-06</strain>
    </source>
</reference>
<proteinExistence type="predicted"/>
<organism evidence="2">
    <name type="scientific">marine sediment metagenome</name>
    <dbReference type="NCBI Taxonomy" id="412755"/>
    <lineage>
        <taxon>unclassified sequences</taxon>
        <taxon>metagenomes</taxon>
        <taxon>ecological metagenomes</taxon>
    </lineage>
</organism>
<name>X0Y7V6_9ZZZZ</name>